<evidence type="ECO:0000256" key="5">
    <source>
        <dbReference type="ARBA" id="ARBA00023717"/>
    </source>
</evidence>
<proteinExistence type="inferred from homology"/>
<dbReference type="InterPro" id="IPR001753">
    <property type="entry name" value="Enoyl-CoA_hydra/iso"/>
</dbReference>
<sequence length="254" mass="26494">MSDEVLVEEHDGVLVVTLNRPAARNAVNAAVSEGVAAAMIELDSRDDLSVGVLTGAGGTFCSGMDLKAFVRGESPVIEGRGFLGLVEAPPDKPLIAAVEGYALAGGCEAVLAADLVVAARTAKFGIPEVKRGLVAAAGGLMRLPQRIPQSVALELALTGEFLDAERAHHFGLVNRLADEGAVLEVALELAGAIAANGPLAVRASKQIIRDSADWPSDEMFDRQRSIVGPIFASADAQEGARAFAEKRPPHWRGE</sequence>
<keyword evidence="3" id="KW-0276">Fatty acid metabolism</keyword>
<dbReference type="InterPro" id="IPR014748">
    <property type="entry name" value="Enoyl-CoA_hydra_C"/>
</dbReference>
<dbReference type="Pfam" id="PF00378">
    <property type="entry name" value="ECH_1"/>
    <property type="match status" value="1"/>
</dbReference>
<comment type="catalytic activity">
    <reaction evidence="5">
        <text>a 4-saturated-(3S)-3-hydroxyacyl-CoA = a (3E)-enoyl-CoA + H2O</text>
        <dbReference type="Rhea" id="RHEA:20724"/>
        <dbReference type="ChEBI" id="CHEBI:15377"/>
        <dbReference type="ChEBI" id="CHEBI:58521"/>
        <dbReference type="ChEBI" id="CHEBI:137480"/>
        <dbReference type="EC" id="4.2.1.17"/>
    </reaction>
</comment>
<evidence type="ECO:0000313" key="8">
    <source>
        <dbReference type="Proteomes" id="UP001200110"/>
    </source>
</evidence>
<keyword evidence="3" id="KW-0443">Lipid metabolism</keyword>
<comment type="caution">
    <text evidence="7">The sequence shown here is derived from an EMBL/GenBank/DDBJ whole genome shotgun (WGS) entry which is preliminary data.</text>
</comment>
<dbReference type="Proteomes" id="UP001200110">
    <property type="component" value="Unassembled WGS sequence"/>
</dbReference>
<dbReference type="CDD" id="cd06558">
    <property type="entry name" value="crotonase-like"/>
    <property type="match status" value="1"/>
</dbReference>
<evidence type="ECO:0000256" key="3">
    <source>
        <dbReference type="ARBA" id="ARBA00022832"/>
    </source>
</evidence>
<dbReference type="PANTHER" id="PTHR43802">
    <property type="entry name" value="ENOYL-COA HYDRATASE"/>
    <property type="match status" value="1"/>
</dbReference>
<evidence type="ECO:0000256" key="1">
    <source>
        <dbReference type="ARBA" id="ARBA00002994"/>
    </source>
</evidence>
<evidence type="ECO:0000256" key="2">
    <source>
        <dbReference type="ARBA" id="ARBA00005254"/>
    </source>
</evidence>
<gene>
    <name evidence="7" type="ORF">L5G33_10700</name>
</gene>
<dbReference type="Gene3D" id="3.90.226.10">
    <property type="entry name" value="2-enoyl-CoA Hydratase, Chain A, domain 1"/>
    <property type="match status" value="1"/>
</dbReference>
<comment type="similarity">
    <text evidence="2 6">Belongs to the enoyl-CoA hydratase/isomerase family.</text>
</comment>
<evidence type="ECO:0000256" key="6">
    <source>
        <dbReference type="RuleBase" id="RU003707"/>
    </source>
</evidence>
<dbReference type="SUPFAM" id="SSF52096">
    <property type="entry name" value="ClpP/crotonase"/>
    <property type="match status" value="1"/>
</dbReference>
<dbReference type="InterPro" id="IPR018376">
    <property type="entry name" value="Enoyl-CoA_hyd/isom_CS"/>
</dbReference>
<dbReference type="PANTHER" id="PTHR43802:SF1">
    <property type="entry name" value="IP11341P-RELATED"/>
    <property type="match status" value="1"/>
</dbReference>
<evidence type="ECO:0000313" key="7">
    <source>
        <dbReference type="EMBL" id="MCF8588927.1"/>
    </source>
</evidence>
<comment type="catalytic activity">
    <reaction evidence="4">
        <text>a (3S)-3-hydroxyacyl-CoA = a (2E)-enoyl-CoA + H2O</text>
        <dbReference type="Rhea" id="RHEA:16105"/>
        <dbReference type="ChEBI" id="CHEBI:15377"/>
        <dbReference type="ChEBI" id="CHEBI:57318"/>
        <dbReference type="ChEBI" id="CHEBI:58856"/>
        <dbReference type="EC" id="4.2.1.17"/>
    </reaction>
</comment>
<dbReference type="Gene3D" id="1.10.12.10">
    <property type="entry name" value="Lyase 2-enoyl-coa Hydratase, Chain A, domain 2"/>
    <property type="match status" value="1"/>
</dbReference>
<evidence type="ECO:0000256" key="4">
    <source>
        <dbReference type="ARBA" id="ARBA00023709"/>
    </source>
</evidence>
<reference evidence="7 8" key="1">
    <citation type="submission" date="2022-01" db="EMBL/GenBank/DDBJ databases">
        <authorList>
            <person name="Huang Y."/>
        </authorList>
    </citation>
    <scope>NUCLEOTIDE SEQUENCE [LARGE SCALE GENOMIC DNA]</scope>
    <source>
        <strain evidence="7 8">HY366</strain>
    </source>
</reference>
<name>A0ABS9ITW5_9ACTN</name>
<dbReference type="RefSeq" id="WP_236998151.1">
    <property type="nucleotide sequence ID" value="NZ_JAKKOR010000007.1"/>
</dbReference>
<accession>A0ABS9ITW5</accession>
<dbReference type="PROSITE" id="PS00166">
    <property type="entry name" value="ENOYL_COA_HYDRATASE"/>
    <property type="match status" value="1"/>
</dbReference>
<dbReference type="InterPro" id="IPR029045">
    <property type="entry name" value="ClpP/crotonase-like_dom_sf"/>
</dbReference>
<keyword evidence="8" id="KW-1185">Reference proteome</keyword>
<dbReference type="EMBL" id="JAKKOR010000007">
    <property type="protein sequence ID" value="MCF8588927.1"/>
    <property type="molecule type" value="Genomic_DNA"/>
</dbReference>
<dbReference type="NCBIfam" id="NF006100">
    <property type="entry name" value="PRK08252.1"/>
    <property type="match status" value="1"/>
</dbReference>
<comment type="function">
    <text evidence="1">Could possibly oxidize fatty acids using specific components.</text>
</comment>
<protein>
    <submittedName>
        <fullName evidence="7">Crotonase/enoyl-CoA hydratase family protein</fullName>
    </submittedName>
</protein>
<organism evidence="7 8">
    <name type="scientific">Gordonia liuliyuniae</name>
    <dbReference type="NCBI Taxonomy" id="2911517"/>
    <lineage>
        <taxon>Bacteria</taxon>
        <taxon>Bacillati</taxon>
        <taxon>Actinomycetota</taxon>
        <taxon>Actinomycetes</taxon>
        <taxon>Mycobacteriales</taxon>
        <taxon>Gordoniaceae</taxon>
        <taxon>Gordonia</taxon>
    </lineage>
</organism>